<accession>A0A8S5VPN2</accession>
<protein>
    <submittedName>
        <fullName evidence="1">Uncharacterized protein</fullName>
    </submittedName>
</protein>
<dbReference type="EMBL" id="BK035350">
    <property type="protein sequence ID" value="DAG95085.1"/>
    <property type="molecule type" value="Genomic_DNA"/>
</dbReference>
<evidence type="ECO:0000313" key="1">
    <source>
        <dbReference type="EMBL" id="DAG95085.1"/>
    </source>
</evidence>
<proteinExistence type="predicted"/>
<name>A0A8S5VPN2_9CAUD</name>
<reference evidence="1" key="1">
    <citation type="journal article" date="2021" name="Proc. Natl. Acad. Sci. U.S.A.">
        <title>A Catalog of Tens of Thousands of Viruses from Human Metagenomes Reveals Hidden Associations with Chronic Diseases.</title>
        <authorList>
            <person name="Tisza M.J."/>
            <person name="Buck C.B."/>
        </authorList>
    </citation>
    <scope>NUCLEOTIDE SEQUENCE</scope>
    <source>
        <strain evidence="1">CtS9I1</strain>
    </source>
</reference>
<organism evidence="1">
    <name type="scientific">Ackermannviridae sp</name>
    <dbReference type="NCBI Taxonomy" id="2831612"/>
    <lineage>
        <taxon>Viruses</taxon>
        <taxon>Duplodnaviria</taxon>
        <taxon>Heunggongvirae</taxon>
        <taxon>Uroviricota</taxon>
        <taxon>Caudoviricetes</taxon>
        <taxon>Pantevenvirales</taxon>
        <taxon>Ackermannviridae</taxon>
    </lineage>
</organism>
<sequence>MKKARAGVFFCGCLPGEGRRQQGRGGTPL</sequence>